<feature type="compositionally biased region" description="Gly residues" evidence="1">
    <location>
        <begin position="88"/>
        <end position="103"/>
    </location>
</feature>
<evidence type="ECO:0000313" key="5">
    <source>
        <dbReference type="Proteomes" id="UP001165685"/>
    </source>
</evidence>
<dbReference type="SMART" id="SM00776">
    <property type="entry name" value="NPCBM"/>
    <property type="match status" value="1"/>
</dbReference>
<proteinExistence type="predicted"/>
<keyword evidence="5" id="KW-1185">Reference proteome</keyword>
<comment type="caution">
    <text evidence="4">The sequence shown here is derived from an EMBL/GenBank/DDBJ whole genome shotgun (WGS) entry which is preliminary data.</text>
</comment>
<evidence type="ECO:0000313" key="4">
    <source>
        <dbReference type="EMBL" id="MDA2803033.1"/>
    </source>
</evidence>
<dbReference type="EMBL" id="JAQFWP010000001">
    <property type="protein sequence ID" value="MDA2803033.1"/>
    <property type="molecule type" value="Genomic_DNA"/>
</dbReference>
<accession>A0ABT4TE99</accession>
<evidence type="ECO:0000259" key="3">
    <source>
        <dbReference type="SMART" id="SM00776"/>
    </source>
</evidence>
<dbReference type="InterPro" id="IPR038637">
    <property type="entry name" value="NPCBM_sf"/>
</dbReference>
<keyword evidence="2" id="KW-1133">Transmembrane helix</keyword>
<gene>
    <name evidence="4" type="ORF">O4U47_00795</name>
</gene>
<reference evidence="4" key="1">
    <citation type="submission" date="2023-01" db="EMBL/GenBank/DDBJ databases">
        <title>Draft genome sequence of Nocardiopsis sp. LSu2-4 isolated from halophytes.</title>
        <authorList>
            <person name="Duangmal K."/>
            <person name="Chantavorakit T."/>
        </authorList>
    </citation>
    <scope>NUCLEOTIDE SEQUENCE</scope>
    <source>
        <strain evidence="4">LSu2-4</strain>
    </source>
</reference>
<name>A0ABT4TE99_9ACTN</name>
<sequence>MDGGPPKQEPGPEHHRNENTGNADKVFQARDIHGGIHLHGESRPRRRRRLVLASVLVVMAVAAVPAAYSTGLVPASPFGREGAEASGQEGGTGGTGMDTGGEPGEASPSEAAPVEAVYLEDLEDEGSGVVVSDGTASIAGTRYPKSVYYRLNAVADEKVFTYTVPEGFTAFRAVAGVSDESRLGTTMEFEVRVDGKVAAQSGDMAMQESHDFDVPVSAGSKLELVMRITTPDAGGGDRDRFATWGDARLEG</sequence>
<feature type="domain" description="Glycosyl hydrolase family 98 putative carbohydrate-binding module" evidence="3">
    <location>
        <begin position="113"/>
        <end position="251"/>
    </location>
</feature>
<dbReference type="Pfam" id="PF08305">
    <property type="entry name" value="NPCBM"/>
    <property type="match status" value="1"/>
</dbReference>
<dbReference type="InterPro" id="IPR008979">
    <property type="entry name" value="Galactose-bd-like_sf"/>
</dbReference>
<feature type="region of interest" description="Disordered" evidence="1">
    <location>
        <begin position="79"/>
        <end position="112"/>
    </location>
</feature>
<feature type="region of interest" description="Disordered" evidence="1">
    <location>
        <begin position="1"/>
        <end position="26"/>
    </location>
</feature>
<evidence type="ECO:0000256" key="1">
    <source>
        <dbReference type="SAM" id="MobiDB-lite"/>
    </source>
</evidence>
<dbReference type="Gene3D" id="2.60.120.1060">
    <property type="entry name" value="NPCBM/NEW2 domain"/>
    <property type="match status" value="1"/>
</dbReference>
<dbReference type="RefSeq" id="WP_270675067.1">
    <property type="nucleotide sequence ID" value="NZ_JAQFWP010000001.1"/>
</dbReference>
<dbReference type="InterPro" id="IPR013222">
    <property type="entry name" value="Glyco_hyd_98_carb-bd"/>
</dbReference>
<feature type="transmembrane region" description="Helical" evidence="2">
    <location>
        <begin position="50"/>
        <end position="68"/>
    </location>
</feature>
<organism evidence="4 5">
    <name type="scientific">Nocardiopsis suaedae</name>
    <dbReference type="NCBI Taxonomy" id="3018444"/>
    <lineage>
        <taxon>Bacteria</taxon>
        <taxon>Bacillati</taxon>
        <taxon>Actinomycetota</taxon>
        <taxon>Actinomycetes</taxon>
        <taxon>Streptosporangiales</taxon>
        <taxon>Nocardiopsidaceae</taxon>
        <taxon>Nocardiopsis</taxon>
    </lineage>
</organism>
<protein>
    <submittedName>
        <fullName evidence="4">NPCBM/NEW2 domain-containing protein</fullName>
    </submittedName>
</protein>
<evidence type="ECO:0000256" key="2">
    <source>
        <dbReference type="SAM" id="Phobius"/>
    </source>
</evidence>
<keyword evidence="2" id="KW-0472">Membrane</keyword>
<keyword evidence="2" id="KW-0812">Transmembrane</keyword>
<dbReference type="SUPFAM" id="SSF49785">
    <property type="entry name" value="Galactose-binding domain-like"/>
    <property type="match status" value="1"/>
</dbReference>
<dbReference type="Proteomes" id="UP001165685">
    <property type="component" value="Unassembled WGS sequence"/>
</dbReference>